<dbReference type="AlphaFoldDB" id="A0AAD8ED18"/>
<gene>
    <name evidence="1" type="ORF">L9F63_002877</name>
</gene>
<sequence>DLTIERILRFFNRDQIETRSPVTLSPPGCRTQSLAKCRGTTNLKTTANSPEIFYKIIIVTPASIQLVRHGGPGSIPDELGDLKRPPKGLNLSSVSYCFR</sequence>
<feature type="non-terminal residue" evidence="1">
    <location>
        <position position="1"/>
    </location>
</feature>
<reference evidence="1" key="1">
    <citation type="journal article" date="2023" name="IScience">
        <title>Live-bearing cockroach genome reveals convergent evolutionary mechanisms linked to viviparity in insects and beyond.</title>
        <authorList>
            <person name="Fouks B."/>
            <person name="Harrison M.C."/>
            <person name="Mikhailova A.A."/>
            <person name="Marchal E."/>
            <person name="English S."/>
            <person name="Carruthers M."/>
            <person name="Jennings E.C."/>
            <person name="Chiamaka E.L."/>
            <person name="Frigard R.A."/>
            <person name="Pippel M."/>
            <person name="Attardo G.M."/>
            <person name="Benoit J.B."/>
            <person name="Bornberg-Bauer E."/>
            <person name="Tobe S.S."/>
        </authorList>
    </citation>
    <scope>NUCLEOTIDE SEQUENCE</scope>
    <source>
        <strain evidence="1">Stay&amp;Tobe</strain>
    </source>
</reference>
<feature type="non-terminal residue" evidence="1">
    <location>
        <position position="99"/>
    </location>
</feature>
<keyword evidence="2" id="KW-1185">Reference proteome</keyword>
<dbReference type="EMBL" id="JASPKZ010007284">
    <property type="protein sequence ID" value="KAJ9585327.1"/>
    <property type="molecule type" value="Genomic_DNA"/>
</dbReference>
<evidence type="ECO:0000313" key="2">
    <source>
        <dbReference type="Proteomes" id="UP001233999"/>
    </source>
</evidence>
<protein>
    <submittedName>
        <fullName evidence="1">Uncharacterized protein</fullName>
    </submittedName>
</protein>
<proteinExistence type="predicted"/>
<comment type="caution">
    <text evidence="1">The sequence shown here is derived from an EMBL/GenBank/DDBJ whole genome shotgun (WGS) entry which is preliminary data.</text>
</comment>
<name>A0AAD8ED18_DIPPU</name>
<evidence type="ECO:0000313" key="1">
    <source>
        <dbReference type="EMBL" id="KAJ9585327.1"/>
    </source>
</evidence>
<reference evidence="1" key="2">
    <citation type="submission" date="2023-05" db="EMBL/GenBank/DDBJ databases">
        <authorList>
            <person name="Fouks B."/>
        </authorList>
    </citation>
    <scope>NUCLEOTIDE SEQUENCE</scope>
    <source>
        <strain evidence="1">Stay&amp;Tobe</strain>
        <tissue evidence="1">Testes</tissue>
    </source>
</reference>
<organism evidence="1 2">
    <name type="scientific">Diploptera punctata</name>
    <name type="common">Pacific beetle cockroach</name>
    <dbReference type="NCBI Taxonomy" id="6984"/>
    <lineage>
        <taxon>Eukaryota</taxon>
        <taxon>Metazoa</taxon>
        <taxon>Ecdysozoa</taxon>
        <taxon>Arthropoda</taxon>
        <taxon>Hexapoda</taxon>
        <taxon>Insecta</taxon>
        <taxon>Pterygota</taxon>
        <taxon>Neoptera</taxon>
        <taxon>Polyneoptera</taxon>
        <taxon>Dictyoptera</taxon>
        <taxon>Blattodea</taxon>
        <taxon>Blaberoidea</taxon>
        <taxon>Blaberidae</taxon>
        <taxon>Diplopterinae</taxon>
        <taxon>Diploptera</taxon>
    </lineage>
</organism>
<dbReference type="Proteomes" id="UP001233999">
    <property type="component" value="Unassembled WGS sequence"/>
</dbReference>
<accession>A0AAD8ED18</accession>